<evidence type="ECO:0000259" key="6">
    <source>
        <dbReference type="Pfam" id="PF00388"/>
    </source>
</evidence>
<gene>
    <name evidence="7" type="ORF">OG699_44355</name>
</gene>
<accession>A0AAU3I9H3</accession>
<dbReference type="InterPro" id="IPR017946">
    <property type="entry name" value="PLC-like_Pdiesterase_TIM-brl"/>
</dbReference>
<comment type="catalytic activity">
    <reaction evidence="1">
        <text>a 1,2-diacyl-sn-glycero-3-phospho-(1D-myo-inositol) = 1D-myo-inositol 1,2-cyclic phosphate + a 1,2-diacyl-sn-glycerol</text>
        <dbReference type="Rhea" id="RHEA:17093"/>
        <dbReference type="ChEBI" id="CHEBI:17815"/>
        <dbReference type="ChEBI" id="CHEBI:57880"/>
        <dbReference type="ChEBI" id="CHEBI:58484"/>
        <dbReference type="EC" id="4.6.1.13"/>
    </reaction>
</comment>
<dbReference type="AlphaFoldDB" id="A0AAU3I9H3"/>
<dbReference type="Pfam" id="PF00388">
    <property type="entry name" value="PI-PLC-X"/>
    <property type="match status" value="1"/>
</dbReference>
<evidence type="ECO:0000313" key="7">
    <source>
        <dbReference type="EMBL" id="WTZ14369.1"/>
    </source>
</evidence>
<dbReference type="GO" id="GO:0008081">
    <property type="term" value="F:phosphoric diester hydrolase activity"/>
    <property type="evidence" value="ECO:0007669"/>
    <property type="project" value="InterPro"/>
</dbReference>
<protein>
    <recommendedName>
        <fullName evidence="3">1-phosphatidylinositol phosphodiesterase</fullName>
        <ecNumber evidence="2">4.6.1.13</ecNumber>
    </recommendedName>
    <alternativeName>
        <fullName evidence="4">Phosphatidylinositol diacylglycerol-lyase</fullName>
    </alternativeName>
    <alternativeName>
        <fullName evidence="5">Phosphatidylinositol-specific phospholipase C</fullName>
    </alternativeName>
</protein>
<dbReference type="InterPro" id="IPR051057">
    <property type="entry name" value="PI-PLC_domain"/>
</dbReference>
<evidence type="ECO:0000256" key="1">
    <source>
        <dbReference type="ARBA" id="ARBA00001316"/>
    </source>
</evidence>
<dbReference type="InterPro" id="IPR000909">
    <property type="entry name" value="PLipase_C_PInositol-sp_X_dom"/>
</dbReference>
<dbReference type="GO" id="GO:0006629">
    <property type="term" value="P:lipid metabolic process"/>
    <property type="evidence" value="ECO:0007669"/>
    <property type="project" value="InterPro"/>
</dbReference>
<dbReference type="PANTHER" id="PTHR13593:SF113">
    <property type="entry name" value="SI:DKEY-266F7.9"/>
    <property type="match status" value="1"/>
</dbReference>
<dbReference type="SUPFAM" id="SSF51695">
    <property type="entry name" value="PLC-like phosphodiesterases"/>
    <property type="match status" value="1"/>
</dbReference>
<reference evidence="7" key="1">
    <citation type="submission" date="2022-10" db="EMBL/GenBank/DDBJ databases">
        <title>The complete genomes of actinobacterial strains from the NBC collection.</title>
        <authorList>
            <person name="Joergensen T.S."/>
            <person name="Alvarez Arevalo M."/>
            <person name="Sterndorff E.B."/>
            <person name="Faurdal D."/>
            <person name="Vuksanovic O."/>
            <person name="Mourched A.-S."/>
            <person name="Charusanti P."/>
            <person name="Shaw S."/>
            <person name="Blin K."/>
            <person name="Weber T."/>
        </authorList>
    </citation>
    <scope>NUCLEOTIDE SEQUENCE</scope>
    <source>
        <strain evidence="7">NBC_01393</strain>
    </source>
</reference>
<name>A0AAU3I9H3_9ACTN</name>
<organism evidence="7">
    <name type="scientific">Streptomyces sp. NBC_01393</name>
    <dbReference type="NCBI Taxonomy" id="2903851"/>
    <lineage>
        <taxon>Bacteria</taxon>
        <taxon>Bacillati</taxon>
        <taxon>Actinomycetota</taxon>
        <taxon>Actinomycetes</taxon>
        <taxon>Kitasatosporales</taxon>
        <taxon>Streptomycetaceae</taxon>
        <taxon>Streptomyces</taxon>
    </lineage>
</organism>
<dbReference type="GO" id="GO:0004436">
    <property type="term" value="F:phosphatidylinositol diacylglycerol-lyase activity"/>
    <property type="evidence" value="ECO:0007669"/>
    <property type="project" value="UniProtKB-EC"/>
</dbReference>
<dbReference type="EMBL" id="CP109546">
    <property type="protein sequence ID" value="WTZ14369.1"/>
    <property type="molecule type" value="Genomic_DNA"/>
</dbReference>
<evidence type="ECO:0000256" key="2">
    <source>
        <dbReference type="ARBA" id="ARBA00012581"/>
    </source>
</evidence>
<dbReference type="Gene3D" id="3.20.20.190">
    <property type="entry name" value="Phosphatidylinositol (PI) phosphodiesterase"/>
    <property type="match status" value="1"/>
</dbReference>
<proteinExistence type="predicted"/>
<evidence type="ECO:0000256" key="3">
    <source>
        <dbReference type="ARBA" id="ARBA00019758"/>
    </source>
</evidence>
<dbReference type="EC" id="4.6.1.13" evidence="2"/>
<sequence length="279" mass="28926">MGDVPPLLEESTINQHWRTTAGALLSAVLGFGSLTLSVAAPAHADSSMSTPSYESLSSATAGSNWMKRVPDSTNLGAMSIPGTHEALSTFGGDSTQTQEGDSTQAGNLAGQLAAGIRAFDIRVRAVGGQTNSKGEYLAGSYAVHHGVVYQNAMLGDALNQFQTFLANHPGETLLLRLKAECSGSGNSCTDDLTDVDAPPYYDSDGFLVPSSPSDTAKTAYRQNLFSHYLTLHPNLFYAPSVASTATATDQAEVPTLGAVRGKLVLTAFYGPGAATMGGA</sequence>
<evidence type="ECO:0000256" key="5">
    <source>
        <dbReference type="ARBA" id="ARBA00030782"/>
    </source>
</evidence>
<feature type="domain" description="Phosphatidylinositol-specific phospholipase C X" evidence="6">
    <location>
        <begin position="78"/>
        <end position="184"/>
    </location>
</feature>
<dbReference type="PANTHER" id="PTHR13593">
    <property type="match status" value="1"/>
</dbReference>
<dbReference type="PROSITE" id="PS50007">
    <property type="entry name" value="PIPLC_X_DOMAIN"/>
    <property type="match status" value="1"/>
</dbReference>
<evidence type="ECO:0000256" key="4">
    <source>
        <dbReference type="ARBA" id="ARBA00030474"/>
    </source>
</evidence>